<proteinExistence type="predicted"/>
<dbReference type="Proteomes" id="UP000567186">
    <property type="component" value="Unassembled WGS sequence"/>
</dbReference>
<dbReference type="SUPFAM" id="SSF89807">
    <property type="entry name" value="Dodecin-like"/>
    <property type="match status" value="1"/>
</dbReference>
<dbReference type="InterPro" id="IPR009923">
    <property type="entry name" value="Dodecin"/>
</dbReference>
<dbReference type="EMBL" id="JABCKY010000004">
    <property type="protein sequence ID" value="NMT64508.1"/>
    <property type="molecule type" value="Genomic_DNA"/>
</dbReference>
<dbReference type="NCBIfam" id="NF043052">
    <property type="entry name" value="DodecBact"/>
    <property type="match status" value="1"/>
</dbReference>
<dbReference type="Gene3D" id="3.30.1660.10">
    <property type="entry name" value="Flavin-binding protein dodecin"/>
    <property type="match status" value="1"/>
</dbReference>
<gene>
    <name evidence="1" type="ORF">HIU99_12985</name>
</gene>
<dbReference type="InterPro" id="IPR050049">
    <property type="entry name" value="Dodecin_bact"/>
</dbReference>
<reference evidence="1 2" key="1">
    <citation type="submission" date="2020-04" db="EMBL/GenBank/DDBJ databases">
        <title>Marinobacter oceani sp. nov., isolated from marine solar saltern.</title>
        <authorList>
            <person name="Chen X.-Y."/>
        </authorList>
    </citation>
    <scope>NUCLEOTIDE SEQUENCE [LARGE SCALE GENOMIC DNA]</scope>
    <source>
        <strain evidence="1 2">W62</strain>
    </source>
</reference>
<sequence length="71" mass="8026">MSDHHVYKKVEVVGSSKKSIEDAIENAIAECSKNLRNIEWFEVQETRGHVVDGKVGHYQVVLKIGFRIEGS</sequence>
<dbReference type="InterPro" id="IPR036694">
    <property type="entry name" value="Dodecin-like_sf"/>
</dbReference>
<evidence type="ECO:0000313" key="1">
    <source>
        <dbReference type="EMBL" id="NMT64508.1"/>
    </source>
</evidence>
<keyword evidence="2" id="KW-1185">Reference proteome</keyword>
<comment type="caution">
    <text evidence="1">The sequence shown here is derived from an EMBL/GenBank/DDBJ whole genome shotgun (WGS) entry which is preliminary data.</text>
</comment>
<organism evidence="1 2">
    <name type="scientific">Marinobacter orientalis</name>
    <dbReference type="NCBI Taxonomy" id="1928859"/>
    <lineage>
        <taxon>Bacteria</taxon>
        <taxon>Pseudomonadati</taxon>
        <taxon>Pseudomonadota</taxon>
        <taxon>Gammaproteobacteria</taxon>
        <taxon>Pseudomonadales</taxon>
        <taxon>Marinobacteraceae</taxon>
        <taxon>Marinobacter</taxon>
    </lineage>
</organism>
<dbReference type="PANTHER" id="PTHR39324">
    <property type="entry name" value="CALCIUM DODECIN"/>
    <property type="match status" value="1"/>
</dbReference>
<accession>A0A7Y0WT27</accession>
<dbReference type="OrthoDB" id="9805889at2"/>
<dbReference type="PANTHER" id="PTHR39324:SF1">
    <property type="entry name" value="CALCIUM DODECIN"/>
    <property type="match status" value="1"/>
</dbReference>
<name>A0A7Y0WT27_9GAMM</name>
<dbReference type="InterPro" id="IPR025543">
    <property type="entry name" value="Dodecin-like"/>
</dbReference>
<protein>
    <submittedName>
        <fullName evidence="1">Dodecin domain-containing protein</fullName>
    </submittedName>
</protein>
<dbReference type="AlphaFoldDB" id="A0A7Y0WT27"/>
<dbReference type="Pfam" id="PF07311">
    <property type="entry name" value="Dodecin"/>
    <property type="match status" value="1"/>
</dbReference>
<dbReference type="RefSeq" id="WP_135953225.1">
    <property type="nucleotide sequence ID" value="NZ_JABCKY010000004.1"/>
</dbReference>
<evidence type="ECO:0000313" key="2">
    <source>
        <dbReference type="Proteomes" id="UP000567186"/>
    </source>
</evidence>